<comment type="similarity">
    <text evidence="1">Belongs to the carbohydrate kinase PfkB family.</text>
</comment>
<feature type="domain" description="Carbohydrate kinase PfkB" evidence="4">
    <location>
        <begin position="10"/>
        <end position="298"/>
    </location>
</feature>
<dbReference type="InterPro" id="IPR011611">
    <property type="entry name" value="PfkB_dom"/>
</dbReference>
<keyword evidence="2" id="KW-0808">Transferase</keyword>
<evidence type="ECO:0000313" key="5">
    <source>
        <dbReference type="EMBL" id="GHC57021.1"/>
    </source>
</evidence>
<dbReference type="AlphaFoldDB" id="A0A918TP20"/>
<keyword evidence="6" id="KW-1185">Reference proteome</keyword>
<dbReference type="GO" id="GO:0005829">
    <property type="term" value="C:cytosol"/>
    <property type="evidence" value="ECO:0007669"/>
    <property type="project" value="TreeGrafter"/>
</dbReference>
<dbReference type="GO" id="GO:0008673">
    <property type="term" value="F:2-dehydro-3-deoxygluconokinase activity"/>
    <property type="evidence" value="ECO:0007669"/>
    <property type="project" value="TreeGrafter"/>
</dbReference>
<reference evidence="5" key="2">
    <citation type="submission" date="2020-09" db="EMBL/GenBank/DDBJ databases">
        <authorList>
            <person name="Sun Q."/>
            <person name="Kim S."/>
        </authorList>
    </citation>
    <scope>NUCLEOTIDE SEQUENCE</scope>
    <source>
        <strain evidence="5">KCTC 23310</strain>
    </source>
</reference>
<dbReference type="CDD" id="cd01166">
    <property type="entry name" value="KdgK"/>
    <property type="match status" value="1"/>
</dbReference>
<dbReference type="EMBL" id="BMYJ01000005">
    <property type="protein sequence ID" value="GHC57021.1"/>
    <property type="molecule type" value="Genomic_DNA"/>
</dbReference>
<reference evidence="5" key="1">
    <citation type="journal article" date="2014" name="Int. J. Syst. Evol. Microbiol.">
        <title>Complete genome sequence of Corynebacterium casei LMG S-19264T (=DSM 44701T), isolated from a smear-ripened cheese.</title>
        <authorList>
            <consortium name="US DOE Joint Genome Institute (JGI-PGF)"/>
            <person name="Walter F."/>
            <person name="Albersmeier A."/>
            <person name="Kalinowski J."/>
            <person name="Ruckert C."/>
        </authorList>
    </citation>
    <scope>NUCLEOTIDE SEQUENCE</scope>
    <source>
        <strain evidence="5">KCTC 23310</strain>
    </source>
</reference>
<dbReference type="GO" id="GO:0019698">
    <property type="term" value="P:D-galacturonate catabolic process"/>
    <property type="evidence" value="ECO:0007669"/>
    <property type="project" value="TreeGrafter"/>
</dbReference>
<protein>
    <submittedName>
        <fullName evidence="5">2-dehydro-3-deoxygluconokinase</fullName>
    </submittedName>
</protein>
<dbReference type="PANTHER" id="PTHR43085:SF15">
    <property type="entry name" value="2-DEHYDRO-3-DEOXYGLUCONOKINASE"/>
    <property type="match status" value="1"/>
</dbReference>
<accession>A0A918TP20</accession>
<dbReference type="GO" id="GO:0042840">
    <property type="term" value="P:D-glucuronate catabolic process"/>
    <property type="evidence" value="ECO:0007669"/>
    <property type="project" value="TreeGrafter"/>
</dbReference>
<proteinExistence type="inferred from homology"/>
<evidence type="ECO:0000313" key="6">
    <source>
        <dbReference type="Proteomes" id="UP000638981"/>
    </source>
</evidence>
<name>A0A918TP20_9RHOB</name>
<evidence type="ECO:0000256" key="3">
    <source>
        <dbReference type="ARBA" id="ARBA00022777"/>
    </source>
</evidence>
<comment type="caution">
    <text evidence="5">The sequence shown here is derived from an EMBL/GenBank/DDBJ whole genome shotgun (WGS) entry which is preliminary data.</text>
</comment>
<organism evidence="5 6">
    <name type="scientific">Neogemmobacter tilapiae</name>
    <dbReference type="NCBI Taxonomy" id="875041"/>
    <lineage>
        <taxon>Bacteria</taxon>
        <taxon>Pseudomonadati</taxon>
        <taxon>Pseudomonadota</taxon>
        <taxon>Alphaproteobacteria</taxon>
        <taxon>Rhodobacterales</taxon>
        <taxon>Paracoccaceae</taxon>
        <taxon>Neogemmobacter</taxon>
    </lineage>
</organism>
<dbReference type="InterPro" id="IPR029056">
    <property type="entry name" value="Ribokinase-like"/>
</dbReference>
<sequence length="303" mass="32250">MSIDLKAKRVLAIGECMVEMAPQAGALYKMGFAGDTFNTTWYLRRCLPADWSVGYLTAVGQDGVSDRMIGFMADSGIDTSAVIRRPDRTVGLYMIQLSDKGERSFAYWRNQSAARLLADDEAQLIQRLSGVGLAYFSGITLAILDVQGRARLFAALAAARAAGTKVAFDPNLRPALWSDSNMMCETIMQAAAQSDIVLPSFDDEARWFGDTDPAATLARYAQAEEVVVKNGEGAMRVRSSGHVFDFQPPAVAQVVDSTAAGDSFNAAYLAARLAGTGVPTALQAGAALAGRVIGARGALVEMS</sequence>
<dbReference type="SUPFAM" id="SSF53613">
    <property type="entry name" value="Ribokinase-like"/>
    <property type="match status" value="1"/>
</dbReference>
<dbReference type="PROSITE" id="PS00584">
    <property type="entry name" value="PFKB_KINASES_2"/>
    <property type="match status" value="1"/>
</dbReference>
<dbReference type="Gene3D" id="3.40.1190.20">
    <property type="match status" value="1"/>
</dbReference>
<gene>
    <name evidence="5" type="primary">kdgK</name>
    <name evidence="5" type="ORF">GCM10007315_20550</name>
</gene>
<evidence type="ECO:0000256" key="1">
    <source>
        <dbReference type="ARBA" id="ARBA00010688"/>
    </source>
</evidence>
<dbReference type="Pfam" id="PF00294">
    <property type="entry name" value="PfkB"/>
    <property type="match status" value="1"/>
</dbReference>
<dbReference type="InterPro" id="IPR002173">
    <property type="entry name" value="Carboh/pur_kinase_PfkB_CS"/>
</dbReference>
<dbReference type="GO" id="GO:0006974">
    <property type="term" value="P:DNA damage response"/>
    <property type="evidence" value="ECO:0007669"/>
    <property type="project" value="TreeGrafter"/>
</dbReference>
<dbReference type="PANTHER" id="PTHR43085">
    <property type="entry name" value="HEXOKINASE FAMILY MEMBER"/>
    <property type="match status" value="1"/>
</dbReference>
<evidence type="ECO:0000256" key="2">
    <source>
        <dbReference type="ARBA" id="ARBA00022679"/>
    </source>
</evidence>
<evidence type="ECO:0000259" key="4">
    <source>
        <dbReference type="Pfam" id="PF00294"/>
    </source>
</evidence>
<keyword evidence="3" id="KW-0418">Kinase</keyword>
<dbReference type="Proteomes" id="UP000638981">
    <property type="component" value="Unassembled WGS sequence"/>
</dbReference>
<dbReference type="InterPro" id="IPR050306">
    <property type="entry name" value="PfkB_Carbo_kinase"/>
</dbReference>